<feature type="compositionally biased region" description="Polar residues" evidence="1">
    <location>
        <begin position="256"/>
        <end position="307"/>
    </location>
</feature>
<dbReference type="AlphaFoldDB" id="A0A328UD51"/>
<feature type="domain" description="Putative host cell surface-exposed lipoprotein Ltp-like HTH region" evidence="3">
    <location>
        <begin position="354"/>
        <end position="397"/>
    </location>
</feature>
<evidence type="ECO:0000259" key="3">
    <source>
        <dbReference type="Pfam" id="PF07553"/>
    </source>
</evidence>
<keyword evidence="2" id="KW-0732">Signal</keyword>
<proteinExistence type="predicted"/>
<evidence type="ECO:0000256" key="1">
    <source>
        <dbReference type="SAM" id="MobiDB-lite"/>
    </source>
</evidence>
<evidence type="ECO:0000256" key="2">
    <source>
        <dbReference type="SAM" id="SignalP"/>
    </source>
</evidence>
<sequence>MKRIACTLLICILMCGILAGCANSKSKNTVEILIKELTEADIPIVYHIVFTDDNDPNGAGEHDYIEKGNFADERLGEYSLTEPKSGSIEIFNNNNEAKKRAEYLNGFTESDELQYQIIKDNILVRLNNAFTEDQVSDYVKALNSDLCHSPTSKIHEYAYSYGKMFVVHAGQLQEEMTLDEAAEIMGFDPINLKYNYYAWYDDLSSNTVYAVVENGKVKTLGRYIKSDDEDSNTSDESTLDKPSSFDESSKISDSDTPTNGNDSRPTGNDNNTASATKPTENKPVTSKAESQKQEPQNPVSSPSIGTAGQSNALKAAKNYLRVMAFSYQGLIQQLEYEGYSHDEAVYGADNCGANWNEQALKSAQNYLSVMPFSYNGLIKQLEYDKYTTEQATYGANNCGANWNEQAVKKAKSYLDIMSFSRDSLIRQLEYDGFTHEQAVYGAEANGY</sequence>
<feature type="region of interest" description="Disordered" evidence="1">
    <location>
        <begin position="226"/>
        <end position="307"/>
    </location>
</feature>
<dbReference type="RefSeq" id="WP_112333725.1">
    <property type="nucleotide sequence ID" value="NZ_QLYR01000016.1"/>
</dbReference>
<organism evidence="4 5">
    <name type="scientific">Hydrogeniiclostridium mannosilyticum</name>
    <dbReference type="NCBI Taxonomy" id="2764322"/>
    <lineage>
        <taxon>Bacteria</taxon>
        <taxon>Bacillati</taxon>
        <taxon>Bacillota</taxon>
        <taxon>Clostridia</taxon>
        <taxon>Eubacteriales</taxon>
        <taxon>Acutalibacteraceae</taxon>
        <taxon>Hydrogeniiclostridium</taxon>
    </lineage>
</organism>
<dbReference type="PROSITE" id="PS51257">
    <property type="entry name" value="PROKAR_LIPOPROTEIN"/>
    <property type="match status" value="1"/>
</dbReference>
<dbReference type="InterPro" id="IPR036388">
    <property type="entry name" value="WH-like_DNA-bd_sf"/>
</dbReference>
<dbReference type="EMBL" id="QLYR01000016">
    <property type="protein sequence ID" value="RAQ22121.1"/>
    <property type="molecule type" value="Genomic_DNA"/>
</dbReference>
<evidence type="ECO:0000313" key="4">
    <source>
        <dbReference type="EMBL" id="RAQ22121.1"/>
    </source>
</evidence>
<feature type="domain" description="Putative host cell surface-exposed lipoprotein Ltp-like HTH region" evidence="3">
    <location>
        <begin position="309"/>
        <end position="350"/>
    </location>
</feature>
<dbReference type="InterPro" id="IPR011434">
    <property type="entry name" value="Ltp-like_HTH"/>
</dbReference>
<gene>
    <name evidence="4" type="ORF">DPQ25_13615</name>
</gene>
<reference evidence="4 5" key="1">
    <citation type="submission" date="2018-06" db="EMBL/GenBank/DDBJ databases">
        <title>Noncontiguous genome sequence of Ruminococcaceae bacterium ASD2818.</title>
        <authorList>
            <person name="Chaplin A.V."/>
            <person name="Sokolova S.R."/>
            <person name="Kochetkova T.O."/>
            <person name="Goltsov A.Y."/>
            <person name="Trofimov D.Y."/>
            <person name="Efimov B.A."/>
        </authorList>
    </citation>
    <scope>NUCLEOTIDE SEQUENCE [LARGE SCALE GENOMIC DNA]</scope>
    <source>
        <strain evidence="4 5">ASD2818</strain>
    </source>
</reference>
<keyword evidence="5" id="KW-1185">Reference proteome</keyword>
<accession>A0A328UD51</accession>
<comment type="caution">
    <text evidence="4">The sequence shown here is derived from an EMBL/GenBank/DDBJ whole genome shotgun (WGS) entry which is preliminary data.</text>
</comment>
<evidence type="ECO:0000313" key="5">
    <source>
        <dbReference type="Proteomes" id="UP000249377"/>
    </source>
</evidence>
<feature type="domain" description="Putative host cell surface-exposed lipoprotein Ltp-like HTH region" evidence="3">
    <location>
        <begin position="401"/>
        <end position="441"/>
    </location>
</feature>
<feature type="compositionally biased region" description="Basic and acidic residues" evidence="1">
    <location>
        <begin position="243"/>
        <end position="253"/>
    </location>
</feature>
<dbReference type="Pfam" id="PF07553">
    <property type="entry name" value="Lipoprotein_Ltp"/>
    <property type="match status" value="3"/>
</dbReference>
<dbReference type="Proteomes" id="UP000249377">
    <property type="component" value="Unassembled WGS sequence"/>
</dbReference>
<feature type="chain" id="PRO_5039693030" description="Putative host cell surface-exposed lipoprotein Ltp-like HTH region domain-containing protein" evidence="2">
    <location>
        <begin position="20"/>
        <end position="447"/>
    </location>
</feature>
<protein>
    <recommendedName>
        <fullName evidence="3">Putative host cell surface-exposed lipoprotein Ltp-like HTH region domain-containing protein</fullName>
    </recommendedName>
</protein>
<feature type="signal peptide" evidence="2">
    <location>
        <begin position="1"/>
        <end position="19"/>
    </location>
</feature>
<dbReference type="Gene3D" id="1.10.10.10">
    <property type="entry name" value="Winged helix-like DNA-binding domain superfamily/Winged helix DNA-binding domain"/>
    <property type="match status" value="3"/>
</dbReference>
<name>A0A328UD51_9FIRM</name>